<organism evidence="1 2">
    <name type="scientific">Prevotella histicola</name>
    <dbReference type="NCBI Taxonomy" id="470565"/>
    <lineage>
        <taxon>Bacteria</taxon>
        <taxon>Pseudomonadati</taxon>
        <taxon>Bacteroidota</taxon>
        <taxon>Bacteroidia</taxon>
        <taxon>Bacteroidales</taxon>
        <taxon>Prevotellaceae</taxon>
        <taxon>Prevotella</taxon>
    </lineage>
</organism>
<dbReference type="Proteomes" id="UP000757461">
    <property type="component" value="Unassembled WGS sequence"/>
</dbReference>
<proteinExistence type="predicted"/>
<sequence length="116" mass="14006">MDKNEIISKVAWFTQSKLAPQPITQEYKERQYRFFENIVNFLQDNKLTSRKILKKGEKATDESQIIIGDLTEEGIKFYAFGIRKWREKYDRAKDKDKAINDFSYIEKKLKEFREKQ</sequence>
<comment type="caution">
    <text evidence="1">The sequence shown here is derived from an EMBL/GenBank/DDBJ whole genome shotgun (WGS) entry which is preliminary data.</text>
</comment>
<name>A0A930HZK6_9BACT</name>
<dbReference type="EMBL" id="JABZSQ010000077">
    <property type="protein sequence ID" value="MBF1414974.1"/>
    <property type="molecule type" value="Genomic_DNA"/>
</dbReference>
<protein>
    <submittedName>
        <fullName evidence="1">Cyclopropane-fatty-acyl-phospholipid synthase</fullName>
    </submittedName>
</protein>
<evidence type="ECO:0000313" key="2">
    <source>
        <dbReference type="Proteomes" id="UP000757461"/>
    </source>
</evidence>
<reference evidence="1" key="1">
    <citation type="submission" date="2020-04" db="EMBL/GenBank/DDBJ databases">
        <title>Deep metagenomics examines the oral microbiome during advanced dental caries in children, revealing novel taxa and co-occurrences with host molecules.</title>
        <authorList>
            <person name="Baker J.L."/>
            <person name="Morton J.T."/>
            <person name="Dinis M."/>
            <person name="Alvarez R."/>
            <person name="Tran N.C."/>
            <person name="Knight R."/>
            <person name="Edlund A."/>
        </authorList>
    </citation>
    <scope>NUCLEOTIDE SEQUENCE</scope>
    <source>
        <strain evidence="1">JCVI_25_bin.9</strain>
    </source>
</reference>
<dbReference type="AlphaFoldDB" id="A0A930HZK6"/>
<accession>A0A930HZK6</accession>
<evidence type="ECO:0000313" key="1">
    <source>
        <dbReference type="EMBL" id="MBF1414974.1"/>
    </source>
</evidence>
<gene>
    <name evidence="1" type="ORF">HXN33_05260</name>
</gene>